<dbReference type="HAMAP" id="MF_00197">
    <property type="entry name" value="DAP_epimerase"/>
    <property type="match status" value="1"/>
</dbReference>
<feature type="active site" description="Proton acceptor" evidence="8">
    <location>
        <position position="217"/>
    </location>
</feature>
<name>A0A2S9XW62_9BACT</name>
<feature type="binding site" evidence="8">
    <location>
        <position position="190"/>
    </location>
    <ligand>
        <name>substrate</name>
    </ligand>
</feature>
<dbReference type="AlphaFoldDB" id="A0A2S9XW62"/>
<evidence type="ECO:0000256" key="4">
    <source>
        <dbReference type="ARBA" id="ARBA00022605"/>
    </source>
</evidence>
<comment type="pathway">
    <text evidence="1 8">Amino-acid biosynthesis; L-lysine biosynthesis via DAP pathway; DL-2,6-diaminopimelate from LL-2,6-diaminopimelate: step 1/1.</text>
</comment>
<dbReference type="PANTHER" id="PTHR31689:SF0">
    <property type="entry name" value="DIAMINOPIMELATE EPIMERASE"/>
    <property type="match status" value="1"/>
</dbReference>
<feature type="binding site" evidence="8">
    <location>
        <begin position="82"/>
        <end position="83"/>
    </location>
    <ligand>
        <name>substrate</name>
    </ligand>
</feature>
<dbReference type="PANTHER" id="PTHR31689">
    <property type="entry name" value="DIAMINOPIMELATE EPIMERASE, CHLOROPLASTIC"/>
    <property type="match status" value="1"/>
</dbReference>
<evidence type="ECO:0000256" key="7">
    <source>
        <dbReference type="ARBA" id="ARBA00051712"/>
    </source>
</evidence>
<feature type="site" description="Could be important to modulate the pK values of the two catalytic cysteine residues" evidence="8">
    <location>
        <position position="156"/>
    </location>
</feature>
<protein>
    <recommendedName>
        <fullName evidence="3 8">Diaminopimelate epimerase</fullName>
        <shortName evidence="8">DAP epimerase</shortName>
        <ecNumber evidence="3 8">5.1.1.7</ecNumber>
    </recommendedName>
    <alternativeName>
        <fullName evidence="8">PLP-independent amino acid racemase</fullName>
    </alternativeName>
</protein>
<dbReference type="EMBL" id="PVNK01000162">
    <property type="protein sequence ID" value="PRP97092.1"/>
    <property type="molecule type" value="Genomic_DNA"/>
</dbReference>
<dbReference type="InterPro" id="IPR018510">
    <property type="entry name" value="DAP_epimerase_AS"/>
</dbReference>
<keyword evidence="11" id="KW-1185">Reference proteome</keyword>
<feature type="binding site" evidence="8">
    <location>
        <position position="13"/>
    </location>
    <ligand>
        <name>substrate</name>
    </ligand>
</feature>
<dbReference type="NCBIfam" id="TIGR00652">
    <property type="entry name" value="DapF"/>
    <property type="match status" value="1"/>
</dbReference>
<keyword evidence="4 8" id="KW-0028">Amino-acid biosynthesis</keyword>
<keyword evidence="5 8" id="KW-0457">Lysine biosynthesis</keyword>
<sequence length="287" mass="29494">MPIAFRKVEGLGNDFVLLDRLDRSAVELARDIAWAQANASRVCDRRRGVGADGILIVGPGRGSAEASMTVVNFDGSRPEMCGNGLRCVAAYVGERRSIEAMTIDTDAGPRACQITARTGAEVSVRVDMGPAELLGAARPEAGGGREFVGVSMGNPHAVCFVGSDEDPEALARTLGSALELDPVYQPAKTNVEFARVQSPSAIELWVWERGVGITDACGTGACGTVVAAVEGGLVPAGTPVAVRLPGGVLHVTVPADPRVGVTMLGPARQAFSGVIDGSVSPSAAESS</sequence>
<evidence type="ECO:0000256" key="2">
    <source>
        <dbReference type="ARBA" id="ARBA00010219"/>
    </source>
</evidence>
<dbReference type="Pfam" id="PF01678">
    <property type="entry name" value="DAP_epimerase"/>
    <property type="match status" value="2"/>
</dbReference>
<feature type="site" description="Could be important to modulate the pK values of the two catalytic cysteine residues" evidence="8">
    <location>
        <position position="208"/>
    </location>
</feature>
<comment type="caution">
    <text evidence="10">The sequence shown here is derived from an EMBL/GenBank/DDBJ whole genome shotgun (WGS) entry which is preliminary data.</text>
</comment>
<feature type="active site" description="Proton donor" evidence="8">
    <location>
        <position position="81"/>
    </location>
</feature>
<dbReference type="GO" id="GO:0005829">
    <property type="term" value="C:cytosol"/>
    <property type="evidence" value="ECO:0007669"/>
    <property type="project" value="TreeGrafter"/>
</dbReference>
<evidence type="ECO:0000313" key="10">
    <source>
        <dbReference type="EMBL" id="PRP97092.1"/>
    </source>
</evidence>
<feature type="binding site" evidence="8">
    <location>
        <position position="154"/>
    </location>
    <ligand>
        <name>substrate</name>
    </ligand>
</feature>
<keyword evidence="8" id="KW-0963">Cytoplasm</keyword>
<dbReference type="Proteomes" id="UP000237968">
    <property type="component" value="Unassembled WGS sequence"/>
</dbReference>
<accession>A0A2S9XW62</accession>
<dbReference type="PROSITE" id="PS01326">
    <property type="entry name" value="DAP_EPIMERASE"/>
    <property type="match status" value="1"/>
</dbReference>
<dbReference type="SUPFAM" id="SSF54506">
    <property type="entry name" value="Diaminopimelate epimerase-like"/>
    <property type="match status" value="2"/>
</dbReference>
<comment type="subunit">
    <text evidence="8">Homodimer.</text>
</comment>
<reference evidence="10 11" key="1">
    <citation type="submission" date="2018-03" db="EMBL/GenBank/DDBJ databases">
        <title>Draft Genome Sequences of the Obligatory Marine Myxobacteria Enhygromyxa salina SWB005.</title>
        <authorList>
            <person name="Poehlein A."/>
            <person name="Moghaddam J.A."/>
            <person name="Harms H."/>
            <person name="Alanjari M."/>
            <person name="Koenig G.M."/>
            <person name="Daniel R."/>
            <person name="Schaeberle T.F."/>
        </authorList>
    </citation>
    <scope>NUCLEOTIDE SEQUENCE [LARGE SCALE GENOMIC DNA]</scope>
    <source>
        <strain evidence="10 11">SWB005</strain>
    </source>
</reference>
<dbReference type="GO" id="GO:0008837">
    <property type="term" value="F:diaminopimelate epimerase activity"/>
    <property type="evidence" value="ECO:0007669"/>
    <property type="project" value="UniProtKB-UniRule"/>
</dbReference>
<dbReference type="InterPro" id="IPR001653">
    <property type="entry name" value="DAP_epimerase_DapF"/>
</dbReference>
<comment type="caution">
    <text evidence="8">Lacks conserved residue(s) required for the propagation of feature annotation.</text>
</comment>
<evidence type="ECO:0000256" key="3">
    <source>
        <dbReference type="ARBA" id="ARBA00013080"/>
    </source>
</evidence>
<gene>
    <name evidence="8 10" type="primary">dapF</name>
    <name evidence="10" type="ORF">ENSA5_34750</name>
</gene>
<feature type="active site" evidence="9">
    <location>
        <position position="81"/>
    </location>
</feature>
<comment type="similarity">
    <text evidence="2 8">Belongs to the diaminopimelate epimerase family.</text>
</comment>
<proteinExistence type="inferred from homology"/>
<evidence type="ECO:0000256" key="6">
    <source>
        <dbReference type="ARBA" id="ARBA00023235"/>
    </source>
</evidence>
<organism evidence="10 11">
    <name type="scientific">Enhygromyxa salina</name>
    <dbReference type="NCBI Taxonomy" id="215803"/>
    <lineage>
        <taxon>Bacteria</taxon>
        <taxon>Pseudomonadati</taxon>
        <taxon>Myxococcota</taxon>
        <taxon>Polyangia</taxon>
        <taxon>Nannocystales</taxon>
        <taxon>Nannocystaceae</taxon>
        <taxon>Enhygromyxa</taxon>
    </lineage>
</organism>
<dbReference type="Gene3D" id="3.10.310.10">
    <property type="entry name" value="Diaminopimelate Epimerase, Chain A, domain 1"/>
    <property type="match status" value="2"/>
</dbReference>
<evidence type="ECO:0000313" key="11">
    <source>
        <dbReference type="Proteomes" id="UP000237968"/>
    </source>
</evidence>
<keyword evidence="6 8" id="KW-0413">Isomerase</keyword>
<dbReference type="OrthoDB" id="9805408at2"/>
<comment type="catalytic activity">
    <reaction evidence="7 8">
        <text>(2S,6S)-2,6-diaminopimelate = meso-2,6-diaminopimelate</text>
        <dbReference type="Rhea" id="RHEA:15393"/>
        <dbReference type="ChEBI" id="CHEBI:57609"/>
        <dbReference type="ChEBI" id="CHEBI:57791"/>
        <dbReference type="EC" id="5.1.1.7"/>
    </reaction>
</comment>
<evidence type="ECO:0000256" key="9">
    <source>
        <dbReference type="PROSITE-ProRule" id="PRU10125"/>
    </source>
</evidence>
<evidence type="ECO:0000256" key="8">
    <source>
        <dbReference type="HAMAP-Rule" id="MF_00197"/>
    </source>
</evidence>
<feature type="binding site" evidence="8">
    <location>
        <begin position="208"/>
        <end position="209"/>
    </location>
    <ligand>
        <name>substrate</name>
    </ligand>
</feature>
<dbReference type="GO" id="GO:0009089">
    <property type="term" value="P:lysine biosynthetic process via diaminopimelate"/>
    <property type="evidence" value="ECO:0007669"/>
    <property type="project" value="UniProtKB-UniRule"/>
</dbReference>
<dbReference type="EC" id="5.1.1.7" evidence="3 8"/>
<evidence type="ECO:0000256" key="5">
    <source>
        <dbReference type="ARBA" id="ARBA00023154"/>
    </source>
</evidence>
<feature type="binding site" evidence="8">
    <location>
        <position position="72"/>
    </location>
    <ligand>
        <name>substrate</name>
    </ligand>
</feature>
<evidence type="ECO:0000256" key="1">
    <source>
        <dbReference type="ARBA" id="ARBA00005196"/>
    </source>
</evidence>
<comment type="subcellular location">
    <subcellularLocation>
        <location evidence="8">Cytoplasm</location>
    </subcellularLocation>
</comment>
<feature type="binding site" evidence="8">
    <location>
        <begin position="218"/>
        <end position="219"/>
    </location>
    <ligand>
        <name>substrate</name>
    </ligand>
</feature>
<dbReference type="RefSeq" id="WP_106392825.1">
    <property type="nucleotide sequence ID" value="NZ_PVNK01000162.1"/>
</dbReference>
<dbReference type="UniPathway" id="UPA00034">
    <property type="reaction ID" value="UER00025"/>
</dbReference>
<comment type="function">
    <text evidence="8">Catalyzes the stereoinversion of LL-2,6-diaminopimelate (L,L-DAP) to meso-diaminopimelate (meso-DAP), a precursor of L-lysine and an essential component of the bacterial peptidoglycan.</text>
</comment>